<dbReference type="AlphaFoldDB" id="A0A5D4T0J4"/>
<reference evidence="2 3" key="1">
    <citation type="submission" date="2019-08" db="EMBL/GenBank/DDBJ databases">
        <title>Bacillus genomes from the desert of Cuatro Cienegas, Coahuila.</title>
        <authorList>
            <person name="Olmedo-Alvarez G."/>
        </authorList>
    </citation>
    <scope>NUCLEOTIDE SEQUENCE [LARGE SCALE GENOMIC DNA]</scope>
    <source>
        <strain evidence="2 3">CH28_1T</strain>
    </source>
</reference>
<dbReference type="Pfam" id="PF08241">
    <property type="entry name" value="Methyltransf_11"/>
    <property type="match status" value="1"/>
</dbReference>
<dbReference type="Proteomes" id="UP000322524">
    <property type="component" value="Unassembled WGS sequence"/>
</dbReference>
<accession>A0A5D4T0J4</accession>
<keyword evidence="2" id="KW-0808">Transferase</keyword>
<gene>
    <name evidence="2" type="ORF">FZC76_12215</name>
</gene>
<sequence length="226" mass="26233">MNKFNWNEETEKVWNERAEFWHENSENMWLNGSRKTIIPFIKERLKQNAHVLDAGCGDGFGTFLLAENGYHVTGVDIAEAMIERAVKKRVHTNIKFQKGSLTELPLENHSMDAVMAINSIEWVEQPLHVLEEFHKVLKPGGKLFLGLLGPTAGPRAHSYQRLYGKEAICNTMMPWEFERLALENDWELLDGMPVYKEEAKKLDTTNLPRFLKQALTFMWVFELQKK</sequence>
<dbReference type="InterPro" id="IPR013216">
    <property type="entry name" value="Methyltransf_11"/>
</dbReference>
<dbReference type="InterPro" id="IPR029063">
    <property type="entry name" value="SAM-dependent_MTases_sf"/>
</dbReference>
<protein>
    <submittedName>
        <fullName evidence="2">Class I SAM-dependent methyltransferase</fullName>
    </submittedName>
</protein>
<comment type="caution">
    <text evidence="2">The sequence shown here is derived from an EMBL/GenBank/DDBJ whole genome shotgun (WGS) entry which is preliminary data.</text>
</comment>
<dbReference type="STRING" id="79883.GCA_001636495_02581"/>
<proteinExistence type="predicted"/>
<dbReference type="Gene3D" id="3.40.50.150">
    <property type="entry name" value="Vaccinia Virus protein VP39"/>
    <property type="match status" value="1"/>
</dbReference>
<dbReference type="EMBL" id="VTEV01000004">
    <property type="protein sequence ID" value="TYS68481.1"/>
    <property type="molecule type" value="Genomic_DNA"/>
</dbReference>
<dbReference type="PANTHER" id="PTHR43861:SF1">
    <property type="entry name" value="TRANS-ACONITATE 2-METHYLTRANSFERASE"/>
    <property type="match status" value="1"/>
</dbReference>
<evidence type="ECO:0000313" key="3">
    <source>
        <dbReference type="Proteomes" id="UP000322524"/>
    </source>
</evidence>
<dbReference type="RefSeq" id="WP_148988439.1">
    <property type="nucleotide sequence ID" value="NZ_VTEV01000004.1"/>
</dbReference>
<organism evidence="2 3">
    <name type="scientific">Sutcliffiella horikoshii</name>
    <dbReference type="NCBI Taxonomy" id="79883"/>
    <lineage>
        <taxon>Bacteria</taxon>
        <taxon>Bacillati</taxon>
        <taxon>Bacillota</taxon>
        <taxon>Bacilli</taxon>
        <taxon>Bacillales</taxon>
        <taxon>Bacillaceae</taxon>
        <taxon>Sutcliffiella</taxon>
    </lineage>
</organism>
<dbReference type="GO" id="GO:0008757">
    <property type="term" value="F:S-adenosylmethionine-dependent methyltransferase activity"/>
    <property type="evidence" value="ECO:0007669"/>
    <property type="project" value="InterPro"/>
</dbReference>
<feature type="domain" description="Methyltransferase type 11" evidence="1">
    <location>
        <begin position="52"/>
        <end position="145"/>
    </location>
</feature>
<dbReference type="CDD" id="cd02440">
    <property type="entry name" value="AdoMet_MTases"/>
    <property type="match status" value="1"/>
</dbReference>
<dbReference type="PANTHER" id="PTHR43861">
    <property type="entry name" value="TRANS-ACONITATE 2-METHYLTRANSFERASE-RELATED"/>
    <property type="match status" value="1"/>
</dbReference>
<keyword evidence="2" id="KW-0489">Methyltransferase</keyword>
<evidence type="ECO:0000259" key="1">
    <source>
        <dbReference type="Pfam" id="PF08241"/>
    </source>
</evidence>
<dbReference type="GO" id="GO:0032259">
    <property type="term" value="P:methylation"/>
    <property type="evidence" value="ECO:0007669"/>
    <property type="project" value="UniProtKB-KW"/>
</dbReference>
<dbReference type="SUPFAM" id="SSF53335">
    <property type="entry name" value="S-adenosyl-L-methionine-dependent methyltransferases"/>
    <property type="match status" value="1"/>
</dbReference>
<evidence type="ECO:0000313" key="2">
    <source>
        <dbReference type="EMBL" id="TYS68481.1"/>
    </source>
</evidence>
<name>A0A5D4T0J4_9BACI</name>
<dbReference type="OrthoDB" id="5522265at2"/>